<dbReference type="Proteomes" id="UP000515121">
    <property type="component" value="Unplaced"/>
</dbReference>
<name>A0A6P5ZHJ8_DURZI</name>
<dbReference type="OrthoDB" id="9988524at2759"/>
<gene>
    <name evidence="2" type="primary">LOC111300888</name>
</gene>
<accession>A0A6P5ZHJ8</accession>
<proteinExistence type="predicted"/>
<dbReference type="RefSeq" id="XP_022752209.1">
    <property type="nucleotide sequence ID" value="XM_022896474.1"/>
</dbReference>
<organism evidence="1 2">
    <name type="scientific">Durio zibethinus</name>
    <name type="common">Durian</name>
    <dbReference type="NCBI Taxonomy" id="66656"/>
    <lineage>
        <taxon>Eukaryota</taxon>
        <taxon>Viridiplantae</taxon>
        <taxon>Streptophyta</taxon>
        <taxon>Embryophyta</taxon>
        <taxon>Tracheophyta</taxon>
        <taxon>Spermatophyta</taxon>
        <taxon>Magnoliopsida</taxon>
        <taxon>eudicotyledons</taxon>
        <taxon>Gunneridae</taxon>
        <taxon>Pentapetalae</taxon>
        <taxon>rosids</taxon>
        <taxon>malvids</taxon>
        <taxon>Malvales</taxon>
        <taxon>Malvaceae</taxon>
        <taxon>Helicteroideae</taxon>
        <taxon>Durio</taxon>
    </lineage>
</organism>
<reference evidence="2" key="1">
    <citation type="submission" date="2025-08" db="UniProtKB">
        <authorList>
            <consortium name="RefSeq"/>
        </authorList>
    </citation>
    <scope>IDENTIFICATION</scope>
    <source>
        <tissue evidence="2">Fruit stalk</tissue>
    </source>
</reference>
<protein>
    <submittedName>
        <fullName evidence="2">Uncharacterized protein LOC111300888</fullName>
    </submittedName>
</protein>
<dbReference type="AlphaFoldDB" id="A0A6P5ZHJ8"/>
<keyword evidence="1" id="KW-1185">Reference proteome</keyword>
<dbReference type="KEGG" id="dzi:111300888"/>
<evidence type="ECO:0000313" key="1">
    <source>
        <dbReference type="Proteomes" id="UP000515121"/>
    </source>
</evidence>
<evidence type="ECO:0000313" key="2">
    <source>
        <dbReference type="RefSeq" id="XP_022752209.1"/>
    </source>
</evidence>
<dbReference type="GeneID" id="111300888"/>
<sequence length="270" mass="30876">MDLLTSVEQQRIVIPNSHGENLVGILHETGSKDLERIPMMSLLTALEKEGIRKVKVPLFMVTAAEKLRIYELLSNASATRFLQEQMWCFSMLQKKGTEGRLGKDFLRRIKHNGVIDVKNRKGSYCIMLHFPNILCESSIVSCHPPFNNFVVNIFSETKLENASIDCFSNVDVTCRRKIFMMYLILIPHPLNQIQLFVFGIVSFSKDVISGIDFLLIVGADHEYTSHQDELASVVLDFIRAVREDKNIPEILQSCKKGVKFYQNMYLIEGE</sequence>